<evidence type="ECO:0000256" key="5">
    <source>
        <dbReference type="ARBA" id="ARBA00022884"/>
    </source>
</evidence>
<keyword evidence="5" id="KW-0694">RNA-binding</keyword>
<name>A0AA35IXI6_SACMI</name>
<dbReference type="GO" id="GO:0003723">
    <property type="term" value="F:RNA binding"/>
    <property type="evidence" value="ECO:0007669"/>
    <property type="project" value="UniProtKB-KW"/>
</dbReference>
<evidence type="ECO:0000256" key="4">
    <source>
        <dbReference type="ARBA" id="ARBA00022728"/>
    </source>
</evidence>
<dbReference type="Proteomes" id="UP001161438">
    <property type="component" value="Chromosome 6"/>
</dbReference>
<evidence type="ECO:0000259" key="9">
    <source>
        <dbReference type="PROSITE" id="PS51358"/>
    </source>
</evidence>
<dbReference type="Pfam" id="PF09785">
    <property type="entry name" value="Prp31_C"/>
    <property type="match status" value="1"/>
</dbReference>
<dbReference type="GO" id="GO:0046540">
    <property type="term" value="C:U4/U6 x U5 tri-snRNP complex"/>
    <property type="evidence" value="ECO:0007669"/>
    <property type="project" value="InterPro"/>
</dbReference>
<dbReference type="InterPro" id="IPR019175">
    <property type="entry name" value="Prp31_C"/>
</dbReference>
<keyword evidence="7" id="KW-0539">Nucleus</keyword>
<keyword evidence="11" id="KW-1185">Reference proteome</keyword>
<keyword evidence="8" id="KW-0687">Ribonucleoprotein</keyword>
<reference evidence="10" key="1">
    <citation type="submission" date="2022-10" db="EMBL/GenBank/DDBJ databases">
        <authorList>
            <person name="Byrne P K."/>
        </authorList>
    </citation>
    <scope>NUCLEOTIDE SEQUENCE</scope>
    <source>
        <strain evidence="10">IFO1815</strain>
    </source>
</reference>
<dbReference type="PROSITE" id="PS51358">
    <property type="entry name" value="NOP"/>
    <property type="match status" value="1"/>
</dbReference>
<keyword evidence="6" id="KW-0508">mRNA splicing</keyword>
<dbReference type="GO" id="GO:0005687">
    <property type="term" value="C:U4 snRNP"/>
    <property type="evidence" value="ECO:0007669"/>
    <property type="project" value="TreeGrafter"/>
</dbReference>
<dbReference type="InterPro" id="IPR027105">
    <property type="entry name" value="Prp31"/>
</dbReference>
<dbReference type="GeneID" id="80917996"/>
<evidence type="ECO:0000256" key="3">
    <source>
        <dbReference type="ARBA" id="ARBA00022664"/>
    </source>
</evidence>
<dbReference type="InterPro" id="IPR002687">
    <property type="entry name" value="Nop_dom"/>
</dbReference>
<comment type="similarity">
    <text evidence="2">Belongs to the PRP31 family.</text>
</comment>
<dbReference type="SUPFAM" id="SSF89124">
    <property type="entry name" value="Nop domain"/>
    <property type="match status" value="1"/>
</dbReference>
<keyword evidence="3" id="KW-0507">mRNA processing</keyword>
<feature type="domain" description="Nop" evidence="9">
    <location>
        <begin position="225"/>
        <end position="346"/>
    </location>
</feature>
<dbReference type="Gene3D" id="1.10.246.90">
    <property type="entry name" value="Nop domain"/>
    <property type="match status" value="1"/>
</dbReference>
<dbReference type="RefSeq" id="XP_056081900.1">
    <property type="nucleotide sequence ID" value="XM_056222183.1"/>
</dbReference>
<protein>
    <recommendedName>
        <fullName evidence="9">Nop domain-containing protein</fullName>
    </recommendedName>
</protein>
<evidence type="ECO:0000256" key="2">
    <source>
        <dbReference type="ARBA" id="ARBA00005572"/>
    </source>
</evidence>
<dbReference type="PANTHER" id="PTHR13904">
    <property type="entry name" value="PRE-MRNA SPLICING FACTOR PRP31"/>
    <property type="match status" value="1"/>
</dbReference>
<dbReference type="PANTHER" id="PTHR13904:SF0">
    <property type="entry name" value="U4_U6 SMALL NUCLEAR RIBONUCLEOPROTEIN PRP31"/>
    <property type="match status" value="1"/>
</dbReference>
<evidence type="ECO:0000256" key="8">
    <source>
        <dbReference type="ARBA" id="ARBA00023274"/>
    </source>
</evidence>
<sequence>MSSEEDYFDDLDCDLADEINEEKQNIRAQKVTIVSDQPEQYNPFEILPKIINLFKKLTYQSTDGLSLSEISYILPKIADMKRIIQEEKLDFIKLLPSLNEIIPLIKKSIKLLHNFLILLYKERFPELSTLIPSPLQYSKVIILLEGEDWQKSEIDKLFPQLENIAHLSKEQVLVLTMSMRTSFKSKEPLNFQTRTQILETNTILENLWQIQADLEQYIASKISLIAPNMCFLVGSEVTAQLLAYAGGVLEFSRIPSCNIASIGKNKHLSHELHTLESGVRQEGYLFTTDLIQSFPVAIHKQMLRMLCAKVTLAARVDAGQRYDDKNTVLAQKWKAELLEKAKKLSEAPNIVDTKALPIPEDQPKKKRAGRKFRKYKEKFKLSHARQLQNRMEFGKQEQTILDSYGEEIGLGMSHSSLQKAVGAASDSRRSAGNQAKLTKVMKHRISEANQQADEYLMSLGDAEPSNIFLGVGQEHKKQRTKP</sequence>
<dbReference type="EMBL" id="OX365762">
    <property type="protein sequence ID" value="CAI4038785.1"/>
    <property type="molecule type" value="Genomic_DNA"/>
</dbReference>
<dbReference type="Pfam" id="PF01798">
    <property type="entry name" value="Nop"/>
    <property type="match status" value="1"/>
</dbReference>
<evidence type="ECO:0000313" key="10">
    <source>
        <dbReference type="EMBL" id="CAI4038785.1"/>
    </source>
</evidence>
<gene>
    <name evidence="10" type="primary">SMKI06G1330</name>
    <name evidence="10" type="ORF">SMKI_06G1330</name>
</gene>
<organism evidence="10 11">
    <name type="scientific">Saccharomyces mikatae IFO 1815</name>
    <dbReference type="NCBI Taxonomy" id="226126"/>
    <lineage>
        <taxon>Eukaryota</taxon>
        <taxon>Fungi</taxon>
        <taxon>Dikarya</taxon>
        <taxon>Ascomycota</taxon>
        <taxon>Saccharomycotina</taxon>
        <taxon>Saccharomycetes</taxon>
        <taxon>Saccharomycetales</taxon>
        <taxon>Saccharomycetaceae</taxon>
        <taxon>Saccharomyces</taxon>
    </lineage>
</organism>
<dbReference type="GO" id="GO:0000244">
    <property type="term" value="P:spliceosomal tri-snRNP complex assembly"/>
    <property type="evidence" value="ECO:0007669"/>
    <property type="project" value="InterPro"/>
</dbReference>
<accession>A0AA35IXI6</accession>
<evidence type="ECO:0000313" key="11">
    <source>
        <dbReference type="Proteomes" id="UP001161438"/>
    </source>
</evidence>
<dbReference type="InterPro" id="IPR036070">
    <property type="entry name" value="Nop_dom_sf"/>
</dbReference>
<evidence type="ECO:0000256" key="6">
    <source>
        <dbReference type="ARBA" id="ARBA00023187"/>
    </source>
</evidence>
<dbReference type="GO" id="GO:0071011">
    <property type="term" value="C:precatalytic spliceosome"/>
    <property type="evidence" value="ECO:0007669"/>
    <property type="project" value="TreeGrafter"/>
</dbReference>
<evidence type="ECO:0000256" key="1">
    <source>
        <dbReference type="ARBA" id="ARBA00004123"/>
    </source>
</evidence>
<dbReference type="SMART" id="SM00931">
    <property type="entry name" value="NOSIC"/>
    <property type="match status" value="1"/>
</dbReference>
<dbReference type="AlphaFoldDB" id="A0AA35IXI6"/>
<evidence type="ECO:0000256" key="7">
    <source>
        <dbReference type="ARBA" id="ARBA00023242"/>
    </source>
</evidence>
<proteinExistence type="inferred from homology"/>
<dbReference type="InterPro" id="IPR042239">
    <property type="entry name" value="Nop_C"/>
</dbReference>
<dbReference type="InterPro" id="IPR012976">
    <property type="entry name" value="NOSIC"/>
</dbReference>
<keyword evidence="4" id="KW-0747">Spliceosome</keyword>
<dbReference type="Gene3D" id="1.10.287.4070">
    <property type="match status" value="1"/>
</dbReference>
<comment type="subcellular location">
    <subcellularLocation>
        <location evidence="1">Nucleus</location>
    </subcellularLocation>
</comment>